<dbReference type="STRING" id="29422.Lbru_0391"/>
<organism evidence="3 4">
    <name type="scientific">Legionella brunensis</name>
    <dbReference type="NCBI Taxonomy" id="29422"/>
    <lineage>
        <taxon>Bacteria</taxon>
        <taxon>Pseudomonadati</taxon>
        <taxon>Pseudomonadota</taxon>
        <taxon>Gammaproteobacteria</taxon>
        <taxon>Legionellales</taxon>
        <taxon>Legionellaceae</taxon>
        <taxon>Legionella</taxon>
    </lineage>
</organism>
<gene>
    <name evidence="3" type="ORF">Lbru_0391</name>
</gene>
<evidence type="ECO:0000256" key="1">
    <source>
        <dbReference type="HAMAP-Rule" id="MF_00771"/>
    </source>
</evidence>
<dbReference type="InterPro" id="IPR002740">
    <property type="entry name" value="EVE_domain"/>
</dbReference>
<dbReference type="NCBIfam" id="NF002616">
    <property type="entry name" value="PRK02268.1-2"/>
    <property type="match status" value="1"/>
</dbReference>
<dbReference type="InterPro" id="IPR015947">
    <property type="entry name" value="PUA-like_sf"/>
</dbReference>
<keyword evidence="4" id="KW-1185">Reference proteome</keyword>
<comment type="similarity">
    <text evidence="1">Belongs to the UPF0310 family.</text>
</comment>
<dbReference type="EMBL" id="LNXV01000004">
    <property type="protein sequence ID" value="KTC86450.1"/>
    <property type="molecule type" value="Genomic_DNA"/>
</dbReference>
<evidence type="ECO:0000313" key="3">
    <source>
        <dbReference type="EMBL" id="KTC86450.1"/>
    </source>
</evidence>
<name>A0A0W0SSQ9_9GAMM</name>
<dbReference type="Proteomes" id="UP000054742">
    <property type="component" value="Unassembled WGS sequence"/>
</dbReference>
<dbReference type="InterPro" id="IPR022996">
    <property type="entry name" value="UPF0310"/>
</dbReference>
<comment type="caution">
    <text evidence="3">The sequence shown here is derived from an EMBL/GenBank/DDBJ whole genome shotgun (WGS) entry which is preliminary data.</text>
</comment>
<evidence type="ECO:0000313" key="4">
    <source>
        <dbReference type="Proteomes" id="UP000054742"/>
    </source>
</evidence>
<proteinExistence type="inferred from homology"/>
<dbReference type="SUPFAM" id="SSF88697">
    <property type="entry name" value="PUA domain-like"/>
    <property type="match status" value="1"/>
</dbReference>
<dbReference type="AlphaFoldDB" id="A0A0W0SSQ9"/>
<protein>
    <recommendedName>
        <fullName evidence="1">UPF0310 protein Lbru_0391</fullName>
    </recommendedName>
</protein>
<dbReference type="Pfam" id="PF01878">
    <property type="entry name" value="EVE"/>
    <property type="match status" value="1"/>
</dbReference>
<feature type="domain" description="EVE" evidence="2">
    <location>
        <begin position="4"/>
        <end position="134"/>
    </location>
</feature>
<dbReference type="HAMAP" id="MF_00771">
    <property type="entry name" value="UPF0310"/>
    <property type="match status" value="1"/>
</dbReference>
<accession>A0A0W0SSQ9</accession>
<dbReference type="RefSeq" id="WP_058440502.1">
    <property type="nucleotide sequence ID" value="NZ_CAAAHU010000015.1"/>
</dbReference>
<dbReference type="Gene3D" id="3.10.590.10">
    <property type="entry name" value="ph1033 like domains"/>
    <property type="match status" value="1"/>
</dbReference>
<reference evidence="3 4" key="1">
    <citation type="submission" date="2015-11" db="EMBL/GenBank/DDBJ databases">
        <title>Genomic analysis of 38 Legionella species identifies large and diverse effector repertoires.</title>
        <authorList>
            <person name="Burstein D."/>
            <person name="Amaro F."/>
            <person name="Zusman T."/>
            <person name="Lifshitz Z."/>
            <person name="Cohen O."/>
            <person name="Gilbert J.A."/>
            <person name="Pupko T."/>
            <person name="Shuman H.A."/>
            <person name="Segal G."/>
        </authorList>
    </citation>
    <scope>NUCLEOTIDE SEQUENCE [LARGE SCALE GENOMIC DNA]</scope>
    <source>
        <strain evidence="3 4">ATCC 43878</strain>
    </source>
</reference>
<dbReference type="CDD" id="cd21132">
    <property type="entry name" value="EVE-like"/>
    <property type="match status" value="1"/>
</dbReference>
<dbReference type="PATRIC" id="fig|29422.6.peg.410"/>
<sequence length="158" mass="18060">MSRNWLAVASAEHVRQGRQAGFMQVCHGKESPLRRIKYGDHVVYYSPTLNFGGKEKCQLFTAIGTVLSGEPYQVEMSSGFHPYRRNVAWASSIETPILPLLDCLEFTKNKKNWGYQFRYGLISISERDMTIISKAMQANFDDNDNAENHNLIFSMETI</sequence>
<evidence type="ECO:0000259" key="2">
    <source>
        <dbReference type="Pfam" id="PF01878"/>
    </source>
</evidence>